<comment type="caution">
    <text evidence="1">The sequence shown here is derived from an EMBL/GenBank/DDBJ whole genome shotgun (WGS) entry which is preliminary data.</text>
</comment>
<dbReference type="Proteomes" id="UP001207468">
    <property type="component" value="Unassembled WGS sequence"/>
</dbReference>
<reference evidence="1" key="1">
    <citation type="submission" date="2021-03" db="EMBL/GenBank/DDBJ databases">
        <title>Evolutionary priming and transition to the ectomycorrhizal habit in an iconic lineage of mushroom-forming fungi: is preadaptation a requirement?</title>
        <authorList>
            <consortium name="DOE Joint Genome Institute"/>
            <person name="Looney B.P."/>
            <person name="Miyauchi S."/>
            <person name="Morin E."/>
            <person name="Drula E."/>
            <person name="Courty P.E."/>
            <person name="Chicoki N."/>
            <person name="Fauchery L."/>
            <person name="Kohler A."/>
            <person name="Kuo A."/>
            <person name="LaButti K."/>
            <person name="Pangilinan J."/>
            <person name="Lipzen A."/>
            <person name="Riley R."/>
            <person name="Andreopoulos W."/>
            <person name="He G."/>
            <person name="Johnson J."/>
            <person name="Barry K.W."/>
            <person name="Grigoriev I.V."/>
            <person name="Nagy L."/>
            <person name="Hibbett D."/>
            <person name="Henrissat B."/>
            <person name="Matheny P.B."/>
            <person name="Labbe J."/>
            <person name="Martin A.F."/>
        </authorList>
    </citation>
    <scope>NUCLEOTIDE SEQUENCE</scope>
    <source>
        <strain evidence="1">BPL698</strain>
    </source>
</reference>
<gene>
    <name evidence="1" type="ORF">F5148DRAFT_1276949</name>
</gene>
<dbReference type="EMBL" id="JAGFNK010000213">
    <property type="protein sequence ID" value="KAI9458111.1"/>
    <property type="molecule type" value="Genomic_DNA"/>
</dbReference>
<name>A0ACC0U1Q4_9AGAM</name>
<evidence type="ECO:0000313" key="1">
    <source>
        <dbReference type="EMBL" id="KAI9458111.1"/>
    </source>
</evidence>
<protein>
    <submittedName>
        <fullName evidence="1">MFS general substrate transporter</fullName>
    </submittedName>
</protein>
<accession>A0ACC0U1Q4</accession>
<keyword evidence="2" id="KW-1185">Reference proteome</keyword>
<proteinExistence type="predicted"/>
<evidence type="ECO:0000313" key="2">
    <source>
        <dbReference type="Proteomes" id="UP001207468"/>
    </source>
</evidence>
<sequence length="425" mass="47347">MTPPSTNDNGARSQLGREDEGYEEGKVELEDSPPSPLCLYRPDIDFRLVPWLTLLYLMNFLDRGSIGNARAYEQFLLAFTVFFFPFALFEERVPSNLVLRHLRPSRWLSFIVFAWGIVSHDLTCLAIPERIDGSTGLRCLLGLAEAGLFPGILSGTRIALFFTAATMGGAFSGSLAVAIRNMDGLGGRPGWAWIFIIEGLVTILMACISPWVLQDFPETAKFLTEAERVYIVRELNEDQQLGTDEEKFKLKYLWDAGAAFPIASFMPTIINELGFSATAANLLSVPVYALACLVTCVVRLLGDRFGHREYMNLGFFGMVFLAYVILIVSRSVPLLYFAVYLAASTWILSNAEGSYKRATALAMAIALPRYRLAHGTVLAYIAVGWLSSLVYTVLLSRENKARDRGERDEVIDGKGDRWSGFRYTV</sequence>
<organism evidence="1 2">
    <name type="scientific">Russula earlei</name>
    <dbReference type="NCBI Taxonomy" id="71964"/>
    <lineage>
        <taxon>Eukaryota</taxon>
        <taxon>Fungi</taxon>
        <taxon>Dikarya</taxon>
        <taxon>Basidiomycota</taxon>
        <taxon>Agaricomycotina</taxon>
        <taxon>Agaricomycetes</taxon>
        <taxon>Russulales</taxon>
        <taxon>Russulaceae</taxon>
        <taxon>Russula</taxon>
    </lineage>
</organism>